<dbReference type="RefSeq" id="WP_380941134.1">
    <property type="nucleotide sequence ID" value="NZ_JBHUFC010000006.1"/>
</dbReference>
<evidence type="ECO:0000313" key="5">
    <source>
        <dbReference type="Proteomes" id="UP001597283"/>
    </source>
</evidence>
<protein>
    <recommendedName>
        <fullName evidence="2">Protein-L-isoaspartate O-methyltransferase</fullName>
    </recommendedName>
    <alternativeName>
        <fullName evidence="3">Protein L-isoaspartyl methyltransferase</fullName>
    </alternativeName>
</protein>
<gene>
    <name evidence="4" type="ORF">ACFSC3_14385</name>
</gene>
<evidence type="ECO:0000256" key="3">
    <source>
        <dbReference type="ARBA" id="ARBA00030757"/>
    </source>
</evidence>
<dbReference type="Gene3D" id="3.40.50.150">
    <property type="entry name" value="Vaccinia Virus protein VP39"/>
    <property type="match status" value="1"/>
</dbReference>
<accession>A0ABW4NG67</accession>
<dbReference type="PANTHER" id="PTHR11579">
    <property type="entry name" value="PROTEIN-L-ISOASPARTATE O-METHYLTRANSFERASE"/>
    <property type="match status" value="1"/>
</dbReference>
<dbReference type="Proteomes" id="UP001597283">
    <property type="component" value="Unassembled WGS sequence"/>
</dbReference>
<comment type="caution">
    <text evidence="4">The sequence shown here is derived from an EMBL/GenBank/DDBJ whole genome shotgun (WGS) entry which is preliminary data.</text>
</comment>
<dbReference type="PANTHER" id="PTHR11579:SF18">
    <property type="entry name" value="PROTEIN-L-ISOASPARTATE O-METHYLTRANSFERASE"/>
    <property type="match status" value="1"/>
</dbReference>
<dbReference type="InterPro" id="IPR000682">
    <property type="entry name" value="PCMT"/>
</dbReference>
<name>A0ABW4NG67_9SPHN</name>
<sequence>MTMMGNGTEAAARAAMVVSQLRTSAVSDPRVIAAMAEVPREAFVATDAAELAYRDRPVPLGSGREQNAPLATGRLLTAAELSPADRVLLIGAGRGYTAAVLAELVGSVVAVESEAELADAARAALAGRGNVTVVQAPLTEGAPDQAPYDVLIVDGAVEQLPEALLAQVRTGGRVLSGLIDGGVARLASGVKSDGFVLVPFADIDCVTLPGFERPRAFHFPG</sequence>
<organism evidence="4 5">
    <name type="scientific">Sphingomonas floccifaciens</name>
    <dbReference type="NCBI Taxonomy" id="1844115"/>
    <lineage>
        <taxon>Bacteria</taxon>
        <taxon>Pseudomonadati</taxon>
        <taxon>Pseudomonadota</taxon>
        <taxon>Alphaproteobacteria</taxon>
        <taxon>Sphingomonadales</taxon>
        <taxon>Sphingomonadaceae</taxon>
        <taxon>Sphingomonas</taxon>
    </lineage>
</organism>
<evidence type="ECO:0000313" key="4">
    <source>
        <dbReference type="EMBL" id="MFD1788753.1"/>
    </source>
</evidence>
<keyword evidence="5" id="KW-1185">Reference proteome</keyword>
<dbReference type="EMBL" id="JBHUFC010000006">
    <property type="protein sequence ID" value="MFD1788753.1"/>
    <property type="molecule type" value="Genomic_DNA"/>
</dbReference>
<evidence type="ECO:0000256" key="2">
    <source>
        <dbReference type="ARBA" id="ARBA00013346"/>
    </source>
</evidence>
<dbReference type="InterPro" id="IPR029063">
    <property type="entry name" value="SAM-dependent_MTases_sf"/>
</dbReference>
<evidence type="ECO:0000256" key="1">
    <source>
        <dbReference type="ARBA" id="ARBA00005369"/>
    </source>
</evidence>
<reference evidence="5" key="1">
    <citation type="journal article" date="2019" name="Int. J. Syst. Evol. Microbiol.">
        <title>The Global Catalogue of Microorganisms (GCM) 10K type strain sequencing project: providing services to taxonomists for standard genome sequencing and annotation.</title>
        <authorList>
            <consortium name="The Broad Institute Genomics Platform"/>
            <consortium name="The Broad Institute Genome Sequencing Center for Infectious Disease"/>
            <person name="Wu L."/>
            <person name="Ma J."/>
        </authorList>
    </citation>
    <scope>NUCLEOTIDE SEQUENCE [LARGE SCALE GENOMIC DNA]</scope>
    <source>
        <strain evidence="5">Q85</strain>
    </source>
</reference>
<comment type="similarity">
    <text evidence="1">Belongs to the methyltransferase superfamily. L-isoaspartyl/D-aspartyl protein methyltransferase family.</text>
</comment>
<dbReference type="SUPFAM" id="SSF53335">
    <property type="entry name" value="S-adenosyl-L-methionine-dependent methyltransferases"/>
    <property type="match status" value="1"/>
</dbReference>
<proteinExistence type="inferred from homology"/>
<dbReference type="CDD" id="cd02440">
    <property type="entry name" value="AdoMet_MTases"/>
    <property type="match status" value="1"/>
</dbReference>
<dbReference type="Pfam" id="PF01135">
    <property type="entry name" value="PCMT"/>
    <property type="match status" value="1"/>
</dbReference>